<evidence type="ECO:0000256" key="15">
    <source>
        <dbReference type="ARBA" id="ARBA00022989"/>
    </source>
</evidence>
<dbReference type="Pfam" id="PF16995">
    <property type="entry name" value="tRNA-synt_2_TM"/>
    <property type="match status" value="1"/>
</dbReference>
<dbReference type="PANTHER" id="PTHR42918">
    <property type="entry name" value="LYSYL-TRNA SYNTHETASE"/>
    <property type="match status" value="1"/>
</dbReference>
<evidence type="ECO:0000256" key="17">
    <source>
        <dbReference type="ARBA" id="ARBA00023146"/>
    </source>
</evidence>
<dbReference type="NCBIfam" id="NF002821">
    <property type="entry name" value="PRK02983.1"/>
    <property type="match status" value="1"/>
</dbReference>
<dbReference type="GO" id="GO:0005524">
    <property type="term" value="F:ATP binding"/>
    <property type="evidence" value="ECO:0007669"/>
    <property type="project" value="UniProtKB-KW"/>
</dbReference>
<dbReference type="InterPro" id="IPR006195">
    <property type="entry name" value="aa-tRNA-synth_II"/>
</dbReference>
<dbReference type="InterPro" id="IPR004364">
    <property type="entry name" value="Aa-tRNA-synt_II"/>
</dbReference>
<comment type="similarity">
    <text evidence="4">In the C-terminal section; belongs to the class-II aminoacyl-tRNA synthetase family.</text>
</comment>
<evidence type="ECO:0000256" key="5">
    <source>
        <dbReference type="ARBA" id="ARBA00012014"/>
    </source>
</evidence>
<sequence length="1148" mass="124457">MAPAASRSTACDPERGKGRRMTVTQERDTHSPEDRTPDPIGSTSQRPTRASRETVARRRRTRRRSDAGAWTARVPLWTGRLLQTVSVTLLLVVFSNIVFPDGVYWAANYFALFGLSPEPFLFNAVLLFIVGSAAKRRLRGAVLFLVVFELPTILLPLVDLVAAQHGGPSLADLGPNDLIASGVATAFVLLLVCARKEFFARREPASVAGALAIFAGGVAIAVLVGGVVSELVPGAGGSPTDVWWRSLHAATGIYPGDWLFDGSDVPLSPELQVAVTSISAVGLLLALAFLLRSARSRRLMSEEEELDLRRILHAGSGDDSLAYFATRRDKSIVFTADRRAAVSYRVVGRTALASGDPLGPESEWDAAITQWLETVQRYGWRPAVVAASERAAGYFARHGMRGMVLGDEAVLNLTDARADALLRSPQIESVRRRLRRDGYRARFRRQGELDPGELAEVAALTDEWRRGGEERGFSMALSRVADPTDAQSLVATAHDASGTTVAALVFVPWNHDGLSLDVMRRSPAAANGATEFLVSELVAQAASLGVTRVSLNFAVFRDLLVRGARVGAGPLLKAKRALLLLLSRHWQLESLRRANEKYEPEWRSRFILWSRGTTFGATMVAVARAEGFATGRGSRSFTERMERSDAFGAEVIALGDEWARSRLALMDRRILNPRAERALALRGSGVDPFPVAVPRTTSLVEVRALATTGASAAGGASVSVTGRVVARRRHGGITFLDLNEEHERLQVIAEKASTDGYAALARVDLGDLVSVTGRPARSLTGEPSIAADGWILAAKSLSQPPNARTGLRDPEAQVRLRHVHLATSRSATETLIARSRAVRALRDGLLAEDYLEVETPILQRTNGGANARPFRTHINAYRRDLTLRIAPELALKRLVVAGLPRVFEIGRNFRNEGADASHNPEFTAMEAYLAYADYTEMLHLAERLIRGMAAAVSGGPTLVSPDGERVDVSGEWPVITVCDALSQMIGMPITIDLPADILRDVCAAYGVTSSATDGSGALIERLYEELVESRTTNPTFYIDFPSETSPLARPHRDTPGLAERWDLVAFGMELGTAYTELNDPLEQRRRLTEQSLAAAAGDPEAMELDEDFLQALEFGMPPTGGLGLGVDRIVMAATGASIRQTLTFPFVR</sequence>
<dbReference type="OrthoDB" id="9801152at2"/>
<dbReference type="AlphaFoldDB" id="A0A3S0XAQ6"/>
<evidence type="ECO:0000256" key="9">
    <source>
        <dbReference type="ARBA" id="ARBA00022598"/>
    </source>
</evidence>
<keyword evidence="8" id="KW-1003">Cell membrane</keyword>
<dbReference type="CDD" id="cd04322">
    <property type="entry name" value="LysRS_N"/>
    <property type="match status" value="1"/>
</dbReference>
<dbReference type="Pfam" id="PF09924">
    <property type="entry name" value="LPG_synthase_C"/>
    <property type="match status" value="1"/>
</dbReference>
<dbReference type="PROSITE" id="PS50862">
    <property type="entry name" value="AA_TRNA_LIGASE_II"/>
    <property type="match status" value="1"/>
</dbReference>
<evidence type="ECO:0000256" key="16">
    <source>
        <dbReference type="ARBA" id="ARBA00023098"/>
    </source>
</evidence>
<dbReference type="GO" id="GO:0000049">
    <property type="term" value="F:tRNA binding"/>
    <property type="evidence" value="ECO:0007669"/>
    <property type="project" value="TreeGrafter"/>
</dbReference>
<dbReference type="Pfam" id="PF00152">
    <property type="entry name" value="tRNA-synt_2"/>
    <property type="match status" value="1"/>
</dbReference>
<evidence type="ECO:0000256" key="11">
    <source>
        <dbReference type="ARBA" id="ARBA00022692"/>
    </source>
</evidence>
<evidence type="ECO:0000256" key="23">
    <source>
        <dbReference type="SAM" id="MobiDB-lite"/>
    </source>
</evidence>
<evidence type="ECO:0000256" key="24">
    <source>
        <dbReference type="SAM" id="Phobius"/>
    </source>
</evidence>
<evidence type="ECO:0000256" key="21">
    <source>
        <dbReference type="ARBA" id="ARBA00047540"/>
    </source>
</evidence>
<evidence type="ECO:0000256" key="10">
    <source>
        <dbReference type="ARBA" id="ARBA00022679"/>
    </source>
</evidence>
<evidence type="ECO:0000256" key="2">
    <source>
        <dbReference type="ARBA" id="ARBA00004651"/>
    </source>
</evidence>
<dbReference type="SUPFAM" id="SSF50249">
    <property type="entry name" value="Nucleic acid-binding proteins"/>
    <property type="match status" value="1"/>
</dbReference>
<proteinExistence type="inferred from homology"/>
<evidence type="ECO:0000259" key="25">
    <source>
        <dbReference type="PROSITE" id="PS50862"/>
    </source>
</evidence>
<keyword evidence="10 26" id="KW-0808">Transferase</keyword>
<feature type="compositionally biased region" description="Basic and acidic residues" evidence="23">
    <location>
        <begin position="25"/>
        <end position="37"/>
    </location>
</feature>
<dbReference type="EMBL" id="RZGZ01000002">
    <property type="protein sequence ID" value="RUR00900.1"/>
    <property type="molecule type" value="Genomic_DNA"/>
</dbReference>
<dbReference type="NCBIfam" id="TIGR00499">
    <property type="entry name" value="lysS_bact"/>
    <property type="match status" value="1"/>
</dbReference>
<dbReference type="PANTHER" id="PTHR42918:SF15">
    <property type="entry name" value="LYSINE--TRNA LIGASE, CHLOROPLASTIC_MITOCHONDRIAL"/>
    <property type="match status" value="1"/>
</dbReference>
<dbReference type="GO" id="GO:0005829">
    <property type="term" value="C:cytosol"/>
    <property type="evidence" value="ECO:0007669"/>
    <property type="project" value="TreeGrafter"/>
</dbReference>
<keyword evidence="24" id="KW-0472">Membrane</keyword>
<keyword evidence="15 24" id="KW-1133">Transmembrane helix</keyword>
<dbReference type="EC" id="2.3.2.3" evidence="5"/>
<feature type="domain" description="Aminoacyl-transfer RNA synthetases class-II family profile" evidence="25">
    <location>
        <begin position="834"/>
        <end position="1145"/>
    </location>
</feature>
<comment type="catalytic activity">
    <reaction evidence="21">
        <text>L-lysyl-tRNA(Lys) + a 1,2-diacyl-sn-glycero-3-phospho-(1'-sn-glycerol) = a 1,2-diacyl-sn-glycero-3-phospho-1'-(3'-O-L-lysyl)-sn-glycerol + tRNA(Lys)</text>
        <dbReference type="Rhea" id="RHEA:10668"/>
        <dbReference type="Rhea" id="RHEA-COMP:9696"/>
        <dbReference type="Rhea" id="RHEA-COMP:9697"/>
        <dbReference type="ChEBI" id="CHEBI:64716"/>
        <dbReference type="ChEBI" id="CHEBI:75792"/>
        <dbReference type="ChEBI" id="CHEBI:78442"/>
        <dbReference type="ChEBI" id="CHEBI:78529"/>
        <dbReference type="EC" id="2.3.2.3"/>
    </reaction>
</comment>
<dbReference type="NCBIfam" id="NF001756">
    <property type="entry name" value="PRK00484.1"/>
    <property type="match status" value="1"/>
</dbReference>
<evidence type="ECO:0000256" key="7">
    <source>
        <dbReference type="ARBA" id="ARBA00015213"/>
    </source>
</evidence>
<dbReference type="Gene3D" id="3.30.930.10">
    <property type="entry name" value="Bira Bifunctional Protein, Domain 2"/>
    <property type="match status" value="1"/>
</dbReference>
<evidence type="ECO:0000256" key="4">
    <source>
        <dbReference type="ARBA" id="ARBA00009968"/>
    </source>
</evidence>
<dbReference type="InterPro" id="IPR012340">
    <property type="entry name" value="NA-bd_OB-fold"/>
</dbReference>
<evidence type="ECO:0000256" key="14">
    <source>
        <dbReference type="ARBA" id="ARBA00022840"/>
    </source>
</evidence>
<dbReference type="Gene3D" id="2.40.50.140">
    <property type="entry name" value="Nucleic acid-binding proteins"/>
    <property type="match status" value="1"/>
</dbReference>
<evidence type="ECO:0000256" key="3">
    <source>
        <dbReference type="ARBA" id="ARBA00005270"/>
    </source>
</evidence>
<keyword evidence="16" id="KW-0443">Lipid metabolism</keyword>
<feature type="transmembrane region" description="Helical" evidence="24">
    <location>
        <begin position="81"/>
        <end position="99"/>
    </location>
</feature>
<dbReference type="Pfam" id="PF01336">
    <property type="entry name" value="tRNA_anti-codon"/>
    <property type="match status" value="1"/>
</dbReference>
<dbReference type="InterPro" id="IPR031553">
    <property type="entry name" value="tRNA-synt_2_TM"/>
</dbReference>
<evidence type="ECO:0000256" key="12">
    <source>
        <dbReference type="ARBA" id="ARBA00022723"/>
    </source>
</evidence>
<dbReference type="InterPro" id="IPR004365">
    <property type="entry name" value="NA-bd_OB_tRNA"/>
</dbReference>
<dbReference type="Proteomes" id="UP000274909">
    <property type="component" value="Unassembled WGS sequence"/>
</dbReference>
<feature type="transmembrane region" description="Helical" evidence="24">
    <location>
        <begin position="105"/>
        <end position="129"/>
    </location>
</feature>
<dbReference type="InterPro" id="IPR024320">
    <property type="entry name" value="LPG_synthase_C"/>
</dbReference>
<keyword evidence="17" id="KW-0030">Aminoacyl-tRNA synthetase</keyword>
<evidence type="ECO:0000256" key="1">
    <source>
        <dbReference type="ARBA" id="ARBA00001946"/>
    </source>
</evidence>
<organism evidence="26 27">
    <name type="scientific">Labedella endophytica</name>
    <dbReference type="NCBI Taxonomy" id="1523160"/>
    <lineage>
        <taxon>Bacteria</taxon>
        <taxon>Bacillati</taxon>
        <taxon>Actinomycetota</taxon>
        <taxon>Actinomycetes</taxon>
        <taxon>Micrococcales</taxon>
        <taxon>Microbacteriaceae</taxon>
        <taxon>Labedella</taxon>
    </lineage>
</organism>
<keyword evidence="12" id="KW-0479">Metal-binding</keyword>
<dbReference type="GO" id="GO:0006629">
    <property type="term" value="P:lipid metabolic process"/>
    <property type="evidence" value="ECO:0007669"/>
    <property type="project" value="UniProtKB-KW"/>
</dbReference>
<evidence type="ECO:0000256" key="13">
    <source>
        <dbReference type="ARBA" id="ARBA00022741"/>
    </source>
</evidence>
<dbReference type="InterPro" id="IPR018149">
    <property type="entry name" value="Lys-tRNA-synth_II_C"/>
</dbReference>
<dbReference type="GO" id="GO:0006430">
    <property type="term" value="P:lysyl-tRNA aminoacylation"/>
    <property type="evidence" value="ECO:0007669"/>
    <property type="project" value="InterPro"/>
</dbReference>
<feature type="transmembrane region" description="Helical" evidence="24">
    <location>
        <begin position="178"/>
        <end position="194"/>
    </location>
</feature>
<dbReference type="GO" id="GO:0050071">
    <property type="term" value="F:phosphatidylglycerol lysyltransferase activity"/>
    <property type="evidence" value="ECO:0007669"/>
    <property type="project" value="UniProtKB-EC"/>
</dbReference>
<protein>
    <recommendedName>
        <fullName evidence="7">Lysylphosphatidylglycerol biosynthesis bifunctional protein LysX</fullName>
        <ecNumber evidence="5">2.3.2.3</ecNumber>
        <ecNumber evidence="6">6.1.1.6</ecNumber>
    </recommendedName>
</protein>
<dbReference type="InterPro" id="IPR045864">
    <property type="entry name" value="aa-tRNA-synth_II/BPL/LPL"/>
</dbReference>
<dbReference type="EC" id="6.1.1.6" evidence="6"/>
<keyword evidence="14" id="KW-0067">ATP-binding</keyword>
<feature type="region of interest" description="Disordered" evidence="23">
    <location>
        <begin position="1"/>
        <end position="64"/>
    </location>
</feature>
<keyword evidence="13" id="KW-0547">Nucleotide-binding</keyword>
<name>A0A3S0XAQ6_9MICO</name>
<dbReference type="GO" id="GO:0046677">
    <property type="term" value="P:response to antibiotic"/>
    <property type="evidence" value="ECO:0007669"/>
    <property type="project" value="UniProtKB-KW"/>
</dbReference>
<keyword evidence="27" id="KW-1185">Reference proteome</keyword>
<evidence type="ECO:0000256" key="18">
    <source>
        <dbReference type="ARBA" id="ARBA00023251"/>
    </source>
</evidence>
<dbReference type="GO" id="GO:0004824">
    <property type="term" value="F:lysine-tRNA ligase activity"/>
    <property type="evidence" value="ECO:0007669"/>
    <property type="project" value="UniProtKB-EC"/>
</dbReference>
<evidence type="ECO:0000313" key="26">
    <source>
        <dbReference type="EMBL" id="RUR00900.1"/>
    </source>
</evidence>
<keyword evidence="19" id="KW-0511">Multifunctional enzyme</keyword>
<comment type="subcellular location">
    <subcellularLocation>
        <location evidence="2">Cell membrane</location>
        <topology evidence="2">Multi-pass membrane protein</topology>
    </subcellularLocation>
</comment>
<comment type="function">
    <text evidence="20">Catalyzes the production of L-lysyl-tRNA(Lys)transfer and the transfer of a lysyl group from L-lysyl-tRNA(Lys) to membrane-bound phosphatidylglycerol (PG), which produces lysylphosphatidylglycerol (LPG), one of the components of the bacterial membrane with a positive net charge. LPG synthesis contributes to the resistance to cationic antimicrobial peptides (CAMPs) and likely protects M.tuberculosis against the CAMPs produced by competiting microorganisms (bacteriocins). In fact, the modification of anionic phosphatidylglycerol with positively charged L-lysine results in repulsion of the peptides.</text>
</comment>
<keyword evidence="26" id="KW-0012">Acyltransferase</keyword>
<evidence type="ECO:0000256" key="22">
    <source>
        <dbReference type="ARBA" id="ARBA00048573"/>
    </source>
</evidence>
<feature type="transmembrane region" description="Helical" evidence="24">
    <location>
        <begin position="141"/>
        <end position="158"/>
    </location>
</feature>
<dbReference type="InterPro" id="IPR044136">
    <property type="entry name" value="Lys-tRNA-ligase_II_N"/>
</dbReference>
<evidence type="ECO:0000313" key="27">
    <source>
        <dbReference type="Proteomes" id="UP000274909"/>
    </source>
</evidence>
<evidence type="ECO:0000256" key="8">
    <source>
        <dbReference type="ARBA" id="ARBA00022475"/>
    </source>
</evidence>
<dbReference type="SUPFAM" id="SSF55681">
    <property type="entry name" value="Class II aaRS and biotin synthetases"/>
    <property type="match status" value="1"/>
</dbReference>
<comment type="similarity">
    <text evidence="3">In the N-terminal section; belongs to the LPG synthetase family.</text>
</comment>
<keyword evidence="11 24" id="KW-0812">Transmembrane</keyword>
<accession>A0A3S0XAQ6</accession>
<dbReference type="InterPro" id="IPR002313">
    <property type="entry name" value="Lys-tRNA-ligase_II"/>
</dbReference>
<comment type="catalytic activity">
    <reaction evidence="22">
        <text>tRNA(Lys) + L-lysine + ATP = L-lysyl-tRNA(Lys) + AMP + diphosphate</text>
        <dbReference type="Rhea" id="RHEA:20792"/>
        <dbReference type="Rhea" id="RHEA-COMP:9696"/>
        <dbReference type="Rhea" id="RHEA-COMP:9697"/>
        <dbReference type="ChEBI" id="CHEBI:30616"/>
        <dbReference type="ChEBI" id="CHEBI:32551"/>
        <dbReference type="ChEBI" id="CHEBI:33019"/>
        <dbReference type="ChEBI" id="CHEBI:78442"/>
        <dbReference type="ChEBI" id="CHEBI:78529"/>
        <dbReference type="ChEBI" id="CHEBI:456215"/>
        <dbReference type="EC" id="6.1.1.6"/>
    </reaction>
</comment>
<gene>
    <name evidence="26" type="primary">lysX</name>
    <name evidence="26" type="ORF">ELQ94_04970</name>
</gene>
<keyword evidence="9 26" id="KW-0436">Ligase</keyword>
<dbReference type="PRINTS" id="PR00982">
    <property type="entry name" value="TRNASYNTHLYS"/>
</dbReference>
<dbReference type="GO" id="GO:0005886">
    <property type="term" value="C:plasma membrane"/>
    <property type="evidence" value="ECO:0007669"/>
    <property type="project" value="UniProtKB-SubCell"/>
</dbReference>
<evidence type="ECO:0000256" key="19">
    <source>
        <dbReference type="ARBA" id="ARBA00023268"/>
    </source>
</evidence>
<evidence type="ECO:0000256" key="20">
    <source>
        <dbReference type="ARBA" id="ARBA00024681"/>
    </source>
</evidence>
<evidence type="ECO:0000256" key="6">
    <source>
        <dbReference type="ARBA" id="ARBA00013166"/>
    </source>
</evidence>
<feature type="transmembrane region" description="Helical" evidence="24">
    <location>
        <begin position="206"/>
        <end position="228"/>
    </location>
</feature>
<dbReference type="GO" id="GO:0046872">
    <property type="term" value="F:metal ion binding"/>
    <property type="evidence" value="ECO:0007669"/>
    <property type="project" value="UniProtKB-KW"/>
</dbReference>
<keyword evidence="18" id="KW-0046">Antibiotic resistance</keyword>
<comment type="caution">
    <text evidence="26">The sequence shown here is derived from an EMBL/GenBank/DDBJ whole genome shotgun (WGS) entry which is preliminary data.</text>
</comment>
<comment type="cofactor">
    <cofactor evidence="1">
        <name>Mg(2+)</name>
        <dbReference type="ChEBI" id="CHEBI:18420"/>
    </cofactor>
</comment>
<reference evidence="26 27" key="1">
    <citation type="submission" date="2018-12" db="EMBL/GenBank/DDBJ databases">
        <authorList>
            <person name="Li F."/>
        </authorList>
    </citation>
    <scope>NUCLEOTIDE SEQUENCE [LARGE SCALE GENOMIC DNA]</scope>
    <source>
        <strain evidence="26 27">EGI 6500705</strain>
    </source>
</reference>